<proteinExistence type="predicted"/>
<dbReference type="OrthoDB" id="4177236at2759"/>
<dbReference type="InterPro" id="IPR011009">
    <property type="entry name" value="Kinase-like_dom_sf"/>
</dbReference>
<name>A0A1Y1Y364_9PLEO</name>
<keyword evidence="2" id="KW-0808">Transferase</keyword>
<gene>
    <name evidence="2" type="ORF">BCR34DRAFT_608814</name>
</gene>
<dbReference type="AlphaFoldDB" id="A0A1Y1Y364"/>
<keyword evidence="3" id="KW-1185">Reference proteome</keyword>
<dbReference type="Gene3D" id="3.90.1200.10">
    <property type="match status" value="1"/>
</dbReference>
<dbReference type="InterPro" id="IPR051678">
    <property type="entry name" value="AGP_Transferase"/>
</dbReference>
<evidence type="ECO:0000313" key="2">
    <source>
        <dbReference type="EMBL" id="ORX92461.1"/>
    </source>
</evidence>
<dbReference type="Pfam" id="PF01636">
    <property type="entry name" value="APH"/>
    <property type="match status" value="1"/>
</dbReference>
<keyword evidence="2" id="KW-0418">Kinase</keyword>
<dbReference type="SUPFAM" id="SSF56112">
    <property type="entry name" value="Protein kinase-like (PK-like)"/>
    <property type="match status" value="1"/>
</dbReference>
<protein>
    <submittedName>
        <fullName evidence="2">Kinase-like domain-containing protein</fullName>
    </submittedName>
</protein>
<dbReference type="EMBL" id="MCFA01000391">
    <property type="protein sequence ID" value="ORX92461.1"/>
    <property type="molecule type" value="Genomic_DNA"/>
</dbReference>
<dbReference type="PANTHER" id="PTHR21310">
    <property type="entry name" value="AMINOGLYCOSIDE PHOSPHOTRANSFERASE-RELATED-RELATED"/>
    <property type="match status" value="1"/>
</dbReference>
<feature type="domain" description="Aminoglycoside phosphotransferase" evidence="1">
    <location>
        <begin position="74"/>
        <end position="286"/>
    </location>
</feature>
<comment type="caution">
    <text evidence="2">The sequence shown here is derived from an EMBL/GenBank/DDBJ whole genome shotgun (WGS) entry which is preliminary data.</text>
</comment>
<organism evidence="2 3">
    <name type="scientific">Clohesyomyces aquaticus</name>
    <dbReference type="NCBI Taxonomy" id="1231657"/>
    <lineage>
        <taxon>Eukaryota</taxon>
        <taxon>Fungi</taxon>
        <taxon>Dikarya</taxon>
        <taxon>Ascomycota</taxon>
        <taxon>Pezizomycotina</taxon>
        <taxon>Dothideomycetes</taxon>
        <taxon>Pleosporomycetidae</taxon>
        <taxon>Pleosporales</taxon>
        <taxon>Lindgomycetaceae</taxon>
        <taxon>Clohesyomyces</taxon>
    </lineage>
</organism>
<evidence type="ECO:0000259" key="1">
    <source>
        <dbReference type="Pfam" id="PF01636"/>
    </source>
</evidence>
<dbReference type="Proteomes" id="UP000193144">
    <property type="component" value="Unassembled WGS sequence"/>
</dbReference>
<dbReference type="GO" id="GO:0016301">
    <property type="term" value="F:kinase activity"/>
    <property type="evidence" value="ECO:0007669"/>
    <property type="project" value="UniProtKB-KW"/>
</dbReference>
<dbReference type="InterPro" id="IPR002575">
    <property type="entry name" value="Aminoglycoside_PTrfase"/>
</dbReference>
<dbReference type="PANTHER" id="PTHR21310:SF48">
    <property type="entry name" value="AMINOGLYCOSIDE PHOSPHOTRANSFERASE DOMAIN-CONTAINING PROTEIN"/>
    <property type="match status" value="1"/>
</dbReference>
<sequence>MSFTHNSIAKKFPPELANTRPVMAEDWTPVRIPFLSPPSRLPAPLPKEREFLQSPVVLREDVSHHRVVAVSEHFIVKHGRGVEEIEGQTLLFLERFPNESLTVPRLYAMWRMPSTGHLCLVMERIQGLDLESAWLTLTNDDKSAICAKIKIGIDYLRSIPPPGYYGGVGSTKLPHHLFWDKQGNKEICGPFQNNSDVHAALVKRLRMINTGNVDHITAKAKFYERHLDTMLGVHPPVLSHSDLQRKNILFKKTVDSVEVAIIDWEVAGWYPSYWEYAISFCTLEWNDDWPQYFEEFVGPWPKEASAMRMLYQDLWF</sequence>
<reference evidence="2 3" key="1">
    <citation type="submission" date="2016-07" db="EMBL/GenBank/DDBJ databases">
        <title>Pervasive Adenine N6-methylation of Active Genes in Fungi.</title>
        <authorList>
            <consortium name="DOE Joint Genome Institute"/>
            <person name="Mondo S.J."/>
            <person name="Dannebaum R.O."/>
            <person name="Kuo R.C."/>
            <person name="Labutti K."/>
            <person name="Haridas S."/>
            <person name="Kuo A."/>
            <person name="Salamov A."/>
            <person name="Ahrendt S.R."/>
            <person name="Lipzen A."/>
            <person name="Sullivan W."/>
            <person name="Andreopoulos W.B."/>
            <person name="Clum A."/>
            <person name="Lindquist E."/>
            <person name="Daum C."/>
            <person name="Ramamoorthy G.K."/>
            <person name="Gryganskyi A."/>
            <person name="Culley D."/>
            <person name="Magnuson J.K."/>
            <person name="James T.Y."/>
            <person name="O'Malley M.A."/>
            <person name="Stajich J.E."/>
            <person name="Spatafora J.W."/>
            <person name="Visel A."/>
            <person name="Grigoriev I.V."/>
        </authorList>
    </citation>
    <scope>NUCLEOTIDE SEQUENCE [LARGE SCALE GENOMIC DNA]</scope>
    <source>
        <strain evidence="2 3">CBS 115471</strain>
    </source>
</reference>
<dbReference type="STRING" id="1231657.A0A1Y1Y364"/>
<evidence type="ECO:0000313" key="3">
    <source>
        <dbReference type="Proteomes" id="UP000193144"/>
    </source>
</evidence>
<accession>A0A1Y1Y364</accession>